<protein>
    <submittedName>
        <fullName evidence="1">Uncharacterized protein</fullName>
    </submittedName>
</protein>
<evidence type="ECO:0000313" key="1">
    <source>
        <dbReference type="EMBL" id="GFN97855.1"/>
    </source>
</evidence>
<name>A0AAV3ZTK2_9GAST</name>
<accession>A0AAV3ZTK2</accession>
<evidence type="ECO:0000313" key="2">
    <source>
        <dbReference type="Proteomes" id="UP000735302"/>
    </source>
</evidence>
<organism evidence="1 2">
    <name type="scientific">Plakobranchus ocellatus</name>
    <dbReference type="NCBI Taxonomy" id="259542"/>
    <lineage>
        <taxon>Eukaryota</taxon>
        <taxon>Metazoa</taxon>
        <taxon>Spiralia</taxon>
        <taxon>Lophotrochozoa</taxon>
        <taxon>Mollusca</taxon>
        <taxon>Gastropoda</taxon>
        <taxon>Heterobranchia</taxon>
        <taxon>Euthyneura</taxon>
        <taxon>Panpulmonata</taxon>
        <taxon>Sacoglossa</taxon>
        <taxon>Placobranchoidea</taxon>
        <taxon>Plakobranchidae</taxon>
        <taxon>Plakobranchus</taxon>
    </lineage>
</organism>
<sequence length="98" mass="10876">MPGSRNREKAQINEAYDSALTYHRCHSKTRLRSLPGAQFGDTMSSYSIVSHWAGFERQSCAQVKRFISMATMALHGEGLGRISKELGGRFEGVAHVAF</sequence>
<reference evidence="1 2" key="1">
    <citation type="journal article" date="2021" name="Elife">
        <title>Chloroplast acquisition without the gene transfer in kleptoplastic sea slugs, Plakobranchus ocellatus.</title>
        <authorList>
            <person name="Maeda T."/>
            <person name="Takahashi S."/>
            <person name="Yoshida T."/>
            <person name="Shimamura S."/>
            <person name="Takaki Y."/>
            <person name="Nagai Y."/>
            <person name="Toyoda A."/>
            <person name="Suzuki Y."/>
            <person name="Arimoto A."/>
            <person name="Ishii H."/>
            <person name="Satoh N."/>
            <person name="Nishiyama T."/>
            <person name="Hasebe M."/>
            <person name="Maruyama T."/>
            <person name="Minagawa J."/>
            <person name="Obokata J."/>
            <person name="Shigenobu S."/>
        </authorList>
    </citation>
    <scope>NUCLEOTIDE SEQUENCE [LARGE SCALE GENOMIC DNA]</scope>
</reference>
<keyword evidence="2" id="KW-1185">Reference proteome</keyword>
<dbReference type="Proteomes" id="UP000735302">
    <property type="component" value="Unassembled WGS sequence"/>
</dbReference>
<proteinExistence type="predicted"/>
<dbReference type="AlphaFoldDB" id="A0AAV3ZTK2"/>
<comment type="caution">
    <text evidence="1">The sequence shown here is derived from an EMBL/GenBank/DDBJ whole genome shotgun (WGS) entry which is preliminary data.</text>
</comment>
<gene>
    <name evidence="1" type="ORF">PoB_002436100</name>
</gene>
<dbReference type="EMBL" id="BLXT01002816">
    <property type="protein sequence ID" value="GFN97855.1"/>
    <property type="molecule type" value="Genomic_DNA"/>
</dbReference>